<dbReference type="AlphaFoldDB" id="A0A4U1JCP6"/>
<dbReference type="Gene3D" id="3.30.565.10">
    <property type="entry name" value="Histidine kinase-like ATPase, C-terminal domain"/>
    <property type="match status" value="1"/>
</dbReference>
<name>A0A4U1JCP6_9BACT</name>
<dbReference type="InterPro" id="IPR003594">
    <property type="entry name" value="HATPase_dom"/>
</dbReference>
<accession>A0A4U1JCP6</accession>
<keyword evidence="3" id="KW-0067">ATP-binding</keyword>
<dbReference type="InterPro" id="IPR036890">
    <property type="entry name" value="HATPase_C_sf"/>
</dbReference>
<dbReference type="SUPFAM" id="SSF55874">
    <property type="entry name" value="ATPase domain of HSP90 chaperone/DNA topoisomerase II/histidine kinase"/>
    <property type="match status" value="1"/>
</dbReference>
<feature type="domain" description="Histidine kinase/HSP90-like ATPase" evidence="2">
    <location>
        <begin position="59"/>
        <end position="199"/>
    </location>
</feature>
<reference evidence="3 4" key="1">
    <citation type="submission" date="2019-04" db="EMBL/GenBank/DDBJ databases">
        <authorList>
            <person name="Li Y."/>
            <person name="Wang J."/>
        </authorList>
    </citation>
    <scope>NUCLEOTIDE SEQUENCE [LARGE SCALE GENOMIC DNA]</scope>
    <source>
        <strain evidence="3 4">DSM 14668</strain>
    </source>
</reference>
<dbReference type="Pfam" id="PF13589">
    <property type="entry name" value="HATPase_c_3"/>
    <property type="match status" value="1"/>
</dbReference>
<dbReference type="GO" id="GO:0005524">
    <property type="term" value="F:ATP binding"/>
    <property type="evidence" value="ECO:0007669"/>
    <property type="project" value="UniProtKB-KW"/>
</dbReference>
<evidence type="ECO:0000313" key="4">
    <source>
        <dbReference type="Proteomes" id="UP000309215"/>
    </source>
</evidence>
<dbReference type="SMART" id="SM00387">
    <property type="entry name" value="HATPase_c"/>
    <property type="match status" value="1"/>
</dbReference>
<dbReference type="OrthoDB" id="5479397at2"/>
<dbReference type="RefSeq" id="WP_136929869.1">
    <property type="nucleotide sequence ID" value="NZ_SSMQ01000014.1"/>
</dbReference>
<evidence type="ECO:0000313" key="3">
    <source>
        <dbReference type="EMBL" id="TKD08409.1"/>
    </source>
</evidence>
<keyword evidence="3" id="KW-0547">Nucleotide-binding</keyword>
<evidence type="ECO:0000259" key="2">
    <source>
        <dbReference type="SMART" id="SM00387"/>
    </source>
</evidence>
<proteinExistence type="predicted"/>
<dbReference type="Proteomes" id="UP000309215">
    <property type="component" value="Unassembled WGS sequence"/>
</dbReference>
<organism evidence="3 4">
    <name type="scientific">Polyangium fumosum</name>
    <dbReference type="NCBI Taxonomy" id="889272"/>
    <lineage>
        <taxon>Bacteria</taxon>
        <taxon>Pseudomonadati</taxon>
        <taxon>Myxococcota</taxon>
        <taxon>Polyangia</taxon>
        <taxon>Polyangiales</taxon>
        <taxon>Polyangiaceae</taxon>
        <taxon>Polyangium</taxon>
    </lineage>
</organism>
<comment type="caution">
    <text evidence="3">The sequence shown here is derived from an EMBL/GenBank/DDBJ whole genome shotgun (WGS) entry which is preliminary data.</text>
</comment>
<feature type="region of interest" description="Disordered" evidence="1">
    <location>
        <begin position="381"/>
        <end position="424"/>
    </location>
</feature>
<sequence>MTEVYAGRLSDLLLVRVHGRSAAYLAASRAARPGIVEACRREATVPDLAERILSRTIYAQSASRIAPLRELVQNALDASPRGAAIDVQSGLGGTEIIVTDRGRGMTADEVLGDLLVPFRSGKEGEELAIGEHGIGFFSALEIAPRLEVKTRTRTEGHLLRVEPLGKGPPYADFAWSLRPLPHVEGWTGTSVRLLLDEPISRSVLASEVAAAASFVDPSVARIYVDGVLINVARTRMRRVARAHVGGPITGPLGEISIWVGRGDGALPHVTITQRGLLVAVRQDLFTAPELSLHRDLARAIVSAGFGIVVELPAEVPLNKGRSAVAAHASAAIESALIAAFERFVLHDALYDRELLRAVDHRLSSVLDRLLCAALAGQPTQPAAASAPEELTEATRSSKPWPLMTPSSAAPPESERRPQKRPTVAAPEEVVRFADALLDTPAIRVITIDDEHEQHPRIVTLRHLLGAYRAGTLRPMGEPLLPGRTYVSLDDPLADALWRRLVATSAAAAAAGSQDRRGRRIGALAMQRIDRETLLATAKEVPGVDALAAAMTVLEGIDAAISIAAELTPSPISVHQDLYGPDEMAHTDGSGISVNLASARVRALLVSVLQQDDPAAFGALVDLMLHEKTHVSLASYVPHANAEHGASFYRRKDLLRRRLLESMARGIVGDPASWLPAARRGLSSVGLPAPDVLAATFQSVPSVAA</sequence>
<evidence type="ECO:0000256" key="1">
    <source>
        <dbReference type="SAM" id="MobiDB-lite"/>
    </source>
</evidence>
<keyword evidence="4" id="KW-1185">Reference proteome</keyword>
<gene>
    <name evidence="3" type="ORF">E8A74_15940</name>
</gene>
<dbReference type="EMBL" id="SSMQ01000014">
    <property type="protein sequence ID" value="TKD08409.1"/>
    <property type="molecule type" value="Genomic_DNA"/>
</dbReference>
<protein>
    <submittedName>
        <fullName evidence="3">ATP-binding protein</fullName>
    </submittedName>
</protein>